<evidence type="ECO:0000259" key="2">
    <source>
        <dbReference type="Pfam" id="PF09588"/>
    </source>
</evidence>
<feature type="domain" description="YqaJ viral recombinase" evidence="2">
    <location>
        <begin position="140"/>
        <end position="314"/>
    </location>
</feature>
<dbReference type="Pfam" id="PF09588">
    <property type="entry name" value="YqaJ"/>
    <property type="match status" value="1"/>
</dbReference>
<feature type="compositionally biased region" description="Polar residues" evidence="1">
    <location>
        <begin position="1"/>
        <end position="12"/>
    </location>
</feature>
<dbReference type="InterPro" id="IPR011604">
    <property type="entry name" value="PDDEXK-like_dom_sf"/>
</dbReference>
<evidence type="ECO:0000313" key="4">
    <source>
        <dbReference type="Proteomes" id="UP001148018"/>
    </source>
</evidence>
<sequence length="371" mass="41817">MEPTKTPVQNWTKKPADSERSERGGTKPDQKPDQKPAKKPAQMPGQKPAQKLDQKPAQKPDQKPAKKPAKKPAQMPGQKPAQMPGQKPAQMPGQKPAQKSEVEGGNAQDIILGLEGEELESSIVEEIEVLTRGQRENPAWFDYRKNRITASNVHNIAHCRFVARKSSTPPASYLADITGHKGERVQTRAMTWGVDNEAPAVKLYEVLKSQRLGREVFVQDSGLFIDHKRPWLGASPDGIVTDKLSGQQLLCLEVKCPFKHKDRTVEEACREDPAFCLQIQSEEELHGQRPVYQLKQKHSYYSQIQCQLAVTGMKQADLVVFTLKETALVPVTFNPEFWEQTLTKLQIFYEEVLLPIHKKLRQPDPAARPEM</sequence>
<dbReference type="EMBL" id="JANIIK010000114">
    <property type="protein sequence ID" value="KAJ3590685.1"/>
    <property type="molecule type" value="Genomic_DNA"/>
</dbReference>
<protein>
    <recommendedName>
        <fullName evidence="2">YqaJ viral recombinase domain-containing protein</fullName>
    </recommendedName>
</protein>
<dbReference type="InterPro" id="IPR011335">
    <property type="entry name" value="Restrct_endonuc-II-like"/>
</dbReference>
<dbReference type="PANTHER" id="PTHR46609">
    <property type="entry name" value="EXONUCLEASE, PHAGE-TYPE/RECB, C-TERMINAL DOMAIN-CONTAINING PROTEIN"/>
    <property type="match status" value="1"/>
</dbReference>
<accession>A0A9Q0DL47</accession>
<dbReference type="Proteomes" id="UP001148018">
    <property type="component" value="Unassembled WGS sequence"/>
</dbReference>
<dbReference type="PANTHER" id="PTHR46609:SF8">
    <property type="entry name" value="YQAJ VIRAL RECOMBINASE DOMAIN-CONTAINING PROTEIN"/>
    <property type="match status" value="1"/>
</dbReference>
<comment type="caution">
    <text evidence="3">The sequence shown here is derived from an EMBL/GenBank/DDBJ whole genome shotgun (WGS) entry which is preliminary data.</text>
</comment>
<dbReference type="Gene3D" id="3.90.320.10">
    <property type="match status" value="1"/>
</dbReference>
<reference evidence="3" key="1">
    <citation type="submission" date="2022-07" db="EMBL/GenBank/DDBJ databases">
        <title>Chromosome-level genome of Muraenolepis orangiensis.</title>
        <authorList>
            <person name="Kim J."/>
        </authorList>
    </citation>
    <scope>NUCLEOTIDE SEQUENCE</scope>
    <source>
        <strain evidence="3">KU_S4_2022</strain>
        <tissue evidence="3">Muscle</tissue>
    </source>
</reference>
<dbReference type="OrthoDB" id="6155932at2759"/>
<dbReference type="InterPro" id="IPR019080">
    <property type="entry name" value="YqaJ_viral_recombinase"/>
</dbReference>
<feature type="compositionally biased region" description="Low complexity" evidence="1">
    <location>
        <begin position="71"/>
        <end position="99"/>
    </location>
</feature>
<keyword evidence="4" id="KW-1185">Reference proteome</keyword>
<organism evidence="3 4">
    <name type="scientific">Muraenolepis orangiensis</name>
    <name type="common">Patagonian moray cod</name>
    <dbReference type="NCBI Taxonomy" id="630683"/>
    <lineage>
        <taxon>Eukaryota</taxon>
        <taxon>Metazoa</taxon>
        <taxon>Chordata</taxon>
        <taxon>Craniata</taxon>
        <taxon>Vertebrata</taxon>
        <taxon>Euteleostomi</taxon>
        <taxon>Actinopterygii</taxon>
        <taxon>Neopterygii</taxon>
        <taxon>Teleostei</taxon>
        <taxon>Neoteleostei</taxon>
        <taxon>Acanthomorphata</taxon>
        <taxon>Zeiogadaria</taxon>
        <taxon>Gadariae</taxon>
        <taxon>Gadiformes</taxon>
        <taxon>Muraenolepidoidei</taxon>
        <taxon>Muraenolepididae</taxon>
        <taxon>Muraenolepis</taxon>
    </lineage>
</organism>
<name>A0A9Q0DL47_9TELE</name>
<dbReference type="AlphaFoldDB" id="A0A9Q0DL47"/>
<evidence type="ECO:0000256" key="1">
    <source>
        <dbReference type="SAM" id="MobiDB-lite"/>
    </source>
</evidence>
<feature type="compositionally biased region" description="Low complexity" evidence="1">
    <location>
        <begin position="39"/>
        <end position="49"/>
    </location>
</feature>
<dbReference type="InterPro" id="IPR051703">
    <property type="entry name" value="NF-kappa-B_Signaling_Reg"/>
</dbReference>
<gene>
    <name evidence="3" type="ORF">NHX12_008634</name>
</gene>
<dbReference type="GO" id="GO:0006281">
    <property type="term" value="P:DNA repair"/>
    <property type="evidence" value="ECO:0007669"/>
    <property type="project" value="UniProtKB-ARBA"/>
</dbReference>
<feature type="region of interest" description="Disordered" evidence="1">
    <location>
        <begin position="1"/>
        <end position="105"/>
    </location>
</feature>
<dbReference type="SUPFAM" id="SSF52980">
    <property type="entry name" value="Restriction endonuclease-like"/>
    <property type="match status" value="1"/>
</dbReference>
<dbReference type="CDD" id="cd22343">
    <property type="entry name" value="PDDEXK_lambda_exonuclease-like"/>
    <property type="match status" value="1"/>
</dbReference>
<evidence type="ECO:0000313" key="3">
    <source>
        <dbReference type="EMBL" id="KAJ3590685.1"/>
    </source>
</evidence>
<feature type="compositionally biased region" description="Basic and acidic residues" evidence="1">
    <location>
        <begin position="14"/>
        <end position="36"/>
    </location>
</feature>
<feature type="compositionally biased region" description="Basic and acidic residues" evidence="1">
    <location>
        <begin position="50"/>
        <end position="64"/>
    </location>
</feature>
<proteinExistence type="predicted"/>